<evidence type="ECO:0000313" key="2">
    <source>
        <dbReference type="EMBL" id="OMO85810.1"/>
    </source>
</evidence>
<sequence>MVWGVRMFISFFIAFQEIRVNRYIYVEHSVAEPVLAPMQIEYEIENPVDGVENPVDDEVENPVDDGVGNPVEEVEMPGNGDDAEIEKGDDAVNVEDVNVHDVNVEEDVNEEGRKDAEEPSVKKSKDKRLEFLSESGVDVEHVGVDPTNKHPADYDLGEDAGCQSDYPQSDDVGDTEDDEDKQLSPKSRRKEKTEGTERIFLGPKTDPSLLGTDMEPTRSVPSGSRVGRS</sequence>
<feature type="compositionally biased region" description="Basic and acidic residues" evidence="1">
    <location>
        <begin position="138"/>
        <end position="153"/>
    </location>
</feature>
<accession>A0A1R3ITG3</accession>
<proteinExistence type="predicted"/>
<organism evidence="2 3">
    <name type="scientific">Corchorus olitorius</name>
    <dbReference type="NCBI Taxonomy" id="93759"/>
    <lineage>
        <taxon>Eukaryota</taxon>
        <taxon>Viridiplantae</taxon>
        <taxon>Streptophyta</taxon>
        <taxon>Embryophyta</taxon>
        <taxon>Tracheophyta</taxon>
        <taxon>Spermatophyta</taxon>
        <taxon>Magnoliopsida</taxon>
        <taxon>eudicotyledons</taxon>
        <taxon>Gunneridae</taxon>
        <taxon>Pentapetalae</taxon>
        <taxon>rosids</taxon>
        <taxon>malvids</taxon>
        <taxon>Malvales</taxon>
        <taxon>Malvaceae</taxon>
        <taxon>Grewioideae</taxon>
        <taxon>Apeibeae</taxon>
        <taxon>Corchorus</taxon>
    </lineage>
</organism>
<feature type="compositionally biased region" description="Low complexity" evidence="1">
    <location>
        <begin position="218"/>
        <end position="229"/>
    </location>
</feature>
<gene>
    <name evidence="2" type="ORF">COLO4_21427</name>
</gene>
<name>A0A1R3ITG3_9ROSI</name>
<dbReference type="EMBL" id="AWUE01017664">
    <property type="protein sequence ID" value="OMO85810.1"/>
    <property type="molecule type" value="Genomic_DNA"/>
</dbReference>
<evidence type="ECO:0000256" key="1">
    <source>
        <dbReference type="SAM" id="MobiDB-lite"/>
    </source>
</evidence>
<feature type="region of interest" description="Disordered" evidence="1">
    <location>
        <begin position="59"/>
        <end position="229"/>
    </location>
</feature>
<feature type="compositionally biased region" description="Basic and acidic residues" evidence="1">
    <location>
        <begin position="110"/>
        <end position="131"/>
    </location>
</feature>
<protein>
    <submittedName>
        <fullName evidence="2">Uncharacterized protein</fullName>
    </submittedName>
</protein>
<evidence type="ECO:0000313" key="3">
    <source>
        <dbReference type="Proteomes" id="UP000187203"/>
    </source>
</evidence>
<feature type="compositionally biased region" description="Acidic residues" evidence="1">
    <location>
        <begin position="171"/>
        <end position="180"/>
    </location>
</feature>
<dbReference type="Proteomes" id="UP000187203">
    <property type="component" value="Unassembled WGS sequence"/>
</dbReference>
<comment type="caution">
    <text evidence="2">The sequence shown here is derived from an EMBL/GenBank/DDBJ whole genome shotgun (WGS) entry which is preliminary data.</text>
</comment>
<reference evidence="3" key="1">
    <citation type="submission" date="2013-09" db="EMBL/GenBank/DDBJ databases">
        <title>Corchorus olitorius genome sequencing.</title>
        <authorList>
            <person name="Alam M."/>
            <person name="Haque M.S."/>
            <person name="Islam M.S."/>
            <person name="Emdad E.M."/>
            <person name="Islam M.M."/>
            <person name="Ahmed B."/>
            <person name="Halim A."/>
            <person name="Hossen Q.M.M."/>
            <person name="Hossain M.Z."/>
            <person name="Ahmed R."/>
            <person name="Khan M.M."/>
            <person name="Islam R."/>
            <person name="Rashid M.M."/>
            <person name="Khan S.A."/>
            <person name="Rahman M.S."/>
            <person name="Alam M."/>
            <person name="Yahiya A.S."/>
            <person name="Khan M.S."/>
            <person name="Azam M.S."/>
            <person name="Haque T."/>
            <person name="Lashkar M.Z.H."/>
            <person name="Akhand A.I."/>
            <person name="Morshed G."/>
            <person name="Roy S."/>
            <person name="Uddin K.S."/>
            <person name="Rabeya T."/>
            <person name="Hossain A.S."/>
            <person name="Chowdhury A."/>
            <person name="Snigdha A.R."/>
            <person name="Mortoza M.S."/>
            <person name="Matin S.A."/>
            <person name="Hoque S.M.E."/>
            <person name="Islam M.K."/>
            <person name="Roy D.K."/>
            <person name="Haider R."/>
            <person name="Moosa M.M."/>
            <person name="Elias S.M."/>
            <person name="Hasan A.M."/>
            <person name="Jahan S."/>
            <person name="Shafiuddin M."/>
            <person name="Mahmood N."/>
            <person name="Shommy N.S."/>
        </authorList>
    </citation>
    <scope>NUCLEOTIDE SEQUENCE [LARGE SCALE GENOMIC DNA]</scope>
    <source>
        <strain evidence="3">cv. O-4</strain>
    </source>
</reference>
<dbReference type="AlphaFoldDB" id="A0A1R3ITG3"/>
<keyword evidence="3" id="KW-1185">Reference proteome</keyword>